<dbReference type="Proteomes" id="UP000298218">
    <property type="component" value="Unassembled WGS sequence"/>
</dbReference>
<evidence type="ECO:0000313" key="1">
    <source>
        <dbReference type="EMBL" id="TFD81864.1"/>
    </source>
</evidence>
<dbReference type="EMBL" id="SOHQ01000007">
    <property type="protein sequence ID" value="TFD81864.1"/>
    <property type="molecule type" value="Genomic_DNA"/>
</dbReference>
<name>A0A4Y8KSZ7_9MICO</name>
<dbReference type="InterPro" id="IPR046155">
    <property type="entry name" value="DUF6157"/>
</dbReference>
<protein>
    <submittedName>
        <fullName evidence="1">Uncharacterized protein</fullName>
    </submittedName>
</protein>
<dbReference type="RefSeq" id="WP_134172662.1">
    <property type="nucleotide sequence ID" value="NZ_SODI01000001.1"/>
</dbReference>
<keyword evidence="2" id="KW-1185">Reference proteome</keyword>
<evidence type="ECO:0000313" key="2">
    <source>
        <dbReference type="Proteomes" id="UP000298218"/>
    </source>
</evidence>
<accession>A0A4Y8KSZ7</accession>
<proteinExistence type="predicted"/>
<dbReference type="OrthoDB" id="2361182at2"/>
<comment type="caution">
    <text evidence="1">The sequence shown here is derived from an EMBL/GenBank/DDBJ whole genome shotgun (WGS) entry which is preliminary data.</text>
</comment>
<gene>
    <name evidence="1" type="ORF">E3T53_02435</name>
</gene>
<dbReference type="AlphaFoldDB" id="A0A4Y8KSZ7"/>
<organism evidence="1 2">
    <name type="scientific">Cryobacterium psychrophilum</name>
    <dbReference type="NCBI Taxonomy" id="41988"/>
    <lineage>
        <taxon>Bacteria</taxon>
        <taxon>Bacillati</taxon>
        <taxon>Actinomycetota</taxon>
        <taxon>Actinomycetes</taxon>
        <taxon>Micrococcales</taxon>
        <taxon>Microbacteriaceae</taxon>
        <taxon>Cryobacterium</taxon>
    </lineage>
</organism>
<sequence length="141" mass="15151">MSGVDYFNTFIAVAPDSTATGGMVPHGGAKSGTVVSRMWHMITQSPYKYTSADVIFSVHADRAKIAAADRPHAREEYFSVGRACLRSSDLGKRYGWGIHADTTGHVALYAVGTREYAAFAAGVAPNGEPVALTRAMRSIRR</sequence>
<reference evidence="1 2" key="1">
    <citation type="submission" date="2019-03" db="EMBL/GenBank/DDBJ databases">
        <title>Genomics of glacier-inhabiting Cryobacterium strains.</title>
        <authorList>
            <person name="Liu Q."/>
            <person name="Xin Y.-H."/>
        </authorList>
    </citation>
    <scope>NUCLEOTIDE SEQUENCE [LARGE SCALE GENOMIC DNA]</scope>
    <source>
        <strain evidence="1 2">CGMCC 1.4292</strain>
    </source>
</reference>
<dbReference type="Pfam" id="PF19654">
    <property type="entry name" value="DUF6157"/>
    <property type="match status" value="1"/>
</dbReference>